<keyword evidence="9" id="KW-0411">Iron-sulfur</keyword>
<organism evidence="12 13">
    <name type="scientific">Paenirhodobacter hankyongi</name>
    <dbReference type="NCBI Taxonomy" id="2294033"/>
    <lineage>
        <taxon>Bacteria</taxon>
        <taxon>Pseudomonadati</taxon>
        <taxon>Pseudomonadota</taxon>
        <taxon>Alphaproteobacteria</taxon>
        <taxon>Rhodobacterales</taxon>
        <taxon>Rhodobacter group</taxon>
        <taxon>Paenirhodobacter</taxon>
    </lineage>
</organism>
<proteinExistence type="inferred from homology"/>
<evidence type="ECO:0000313" key="12">
    <source>
        <dbReference type="EMBL" id="RLL64091.1"/>
    </source>
</evidence>
<dbReference type="InterPro" id="IPR009010">
    <property type="entry name" value="Asp_de-COase-like_dom_sf"/>
</dbReference>
<dbReference type="GO" id="GO:0016491">
    <property type="term" value="F:oxidoreductase activity"/>
    <property type="evidence" value="ECO:0007669"/>
    <property type="project" value="UniProtKB-KW"/>
</dbReference>
<evidence type="ECO:0000256" key="9">
    <source>
        <dbReference type="ARBA" id="ARBA00023014"/>
    </source>
</evidence>
<dbReference type="Gene3D" id="3.40.50.740">
    <property type="match status" value="1"/>
</dbReference>
<dbReference type="Gene3D" id="3.40.228.10">
    <property type="entry name" value="Dimethylsulfoxide Reductase, domain 2"/>
    <property type="match status" value="1"/>
</dbReference>
<keyword evidence="4" id="KW-0004">4Fe-4S</keyword>
<dbReference type="InterPro" id="IPR006657">
    <property type="entry name" value="MoPterin_dinucl-bd_dom"/>
</dbReference>
<evidence type="ECO:0000256" key="3">
    <source>
        <dbReference type="ARBA" id="ARBA00008747"/>
    </source>
</evidence>
<dbReference type="GO" id="GO:0051539">
    <property type="term" value="F:4 iron, 4 sulfur cluster binding"/>
    <property type="evidence" value="ECO:0007669"/>
    <property type="project" value="UniProtKB-KW"/>
</dbReference>
<keyword evidence="13" id="KW-1185">Reference proteome</keyword>
<accession>A0A421BMC7</accession>
<keyword evidence="8" id="KW-0408">Iron</keyword>
<protein>
    <submittedName>
        <fullName evidence="12">Nitrate reductase</fullName>
    </submittedName>
</protein>
<dbReference type="Gene3D" id="1.10.10.1100">
    <property type="entry name" value="BFD-like [2Fe-2S]-binding domain"/>
    <property type="match status" value="1"/>
</dbReference>
<dbReference type="Gene3D" id="2.40.40.20">
    <property type="match status" value="1"/>
</dbReference>
<dbReference type="InterPro" id="IPR050123">
    <property type="entry name" value="Prok_molybdopt-oxidoreductase"/>
</dbReference>
<comment type="caution">
    <text evidence="12">The sequence shown here is derived from an EMBL/GenBank/DDBJ whole genome shotgun (WGS) entry which is preliminary data.</text>
</comment>
<dbReference type="SUPFAM" id="SSF53706">
    <property type="entry name" value="Formate dehydrogenase/DMSO reductase, domains 1-3"/>
    <property type="match status" value="1"/>
</dbReference>
<keyword evidence="7" id="KW-0560">Oxidoreductase</keyword>
<dbReference type="GO" id="GO:0042128">
    <property type="term" value="P:nitrate assimilation"/>
    <property type="evidence" value="ECO:0007669"/>
    <property type="project" value="UniProtKB-KW"/>
</dbReference>
<keyword evidence="5" id="KW-0500">Molybdenum</keyword>
<evidence type="ECO:0000256" key="8">
    <source>
        <dbReference type="ARBA" id="ARBA00023004"/>
    </source>
</evidence>
<dbReference type="InterPro" id="IPR006656">
    <property type="entry name" value="Mopterin_OxRdtase"/>
</dbReference>
<dbReference type="SMART" id="SM00926">
    <property type="entry name" value="Molybdop_Fe4S4"/>
    <property type="match status" value="1"/>
</dbReference>
<evidence type="ECO:0000256" key="6">
    <source>
        <dbReference type="ARBA" id="ARBA00022723"/>
    </source>
</evidence>
<evidence type="ECO:0000256" key="2">
    <source>
        <dbReference type="ARBA" id="ARBA00001966"/>
    </source>
</evidence>
<evidence type="ECO:0000313" key="13">
    <source>
        <dbReference type="Proteomes" id="UP000279673"/>
    </source>
</evidence>
<dbReference type="GO" id="GO:0043546">
    <property type="term" value="F:molybdopterin cofactor binding"/>
    <property type="evidence" value="ECO:0007669"/>
    <property type="project" value="InterPro"/>
</dbReference>
<dbReference type="SUPFAM" id="SSF50692">
    <property type="entry name" value="ADC-like"/>
    <property type="match status" value="1"/>
</dbReference>
<dbReference type="Pfam" id="PF01568">
    <property type="entry name" value="Molydop_binding"/>
    <property type="match status" value="1"/>
</dbReference>
<comment type="cofactor">
    <cofactor evidence="1">
        <name>Mo-bis(molybdopterin guanine dinucleotide)</name>
        <dbReference type="ChEBI" id="CHEBI:60539"/>
    </cofactor>
</comment>
<dbReference type="CDD" id="cd02754">
    <property type="entry name" value="MopB_Nitrate-R-NapA-like"/>
    <property type="match status" value="1"/>
</dbReference>
<comment type="similarity">
    <text evidence="3">Belongs to the prokaryotic molybdopterin-containing oxidoreductase family. NasA/NapA/NarB subfamily.</text>
</comment>
<dbReference type="RefSeq" id="WP_121534076.1">
    <property type="nucleotide sequence ID" value="NZ_RCHI01000012.1"/>
</dbReference>
<evidence type="ECO:0000256" key="5">
    <source>
        <dbReference type="ARBA" id="ARBA00022505"/>
    </source>
</evidence>
<dbReference type="GO" id="GO:0016020">
    <property type="term" value="C:membrane"/>
    <property type="evidence" value="ECO:0007669"/>
    <property type="project" value="TreeGrafter"/>
</dbReference>
<reference evidence="12 13" key="1">
    <citation type="submission" date="2018-10" db="EMBL/GenBank/DDBJ databases">
        <title>Rhodobacter sp . BO-81.</title>
        <authorList>
            <person name="Im W.T."/>
        </authorList>
    </citation>
    <scope>NUCLEOTIDE SEQUENCE [LARGE SCALE GENOMIC DNA]</scope>
    <source>
        <strain evidence="12 13">BO-81</strain>
    </source>
</reference>
<dbReference type="InterPro" id="IPR007419">
    <property type="entry name" value="BFD-like_2Fe2S-bd_dom"/>
</dbReference>
<dbReference type="AlphaFoldDB" id="A0A421BMC7"/>
<dbReference type="Pfam" id="PF04324">
    <property type="entry name" value="Fer2_BFD"/>
    <property type="match status" value="1"/>
</dbReference>
<dbReference type="PROSITE" id="PS51669">
    <property type="entry name" value="4FE4S_MOW_BIS_MGD"/>
    <property type="match status" value="1"/>
</dbReference>
<dbReference type="GO" id="GO:0046872">
    <property type="term" value="F:metal ion binding"/>
    <property type="evidence" value="ECO:0007669"/>
    <property type="project" value="UniProtKB-KW"/>
</dbReference>
<dbReference type="Pfam" id="PF04879">
    <property type="entry name" value="Molybdop_Fe4S4"/>
    <property type="match status" value="1"/>
</dbReference>
<dbReference type="GO" id="GO:0045333">
    <property type="term" value="P:cellular respiration"/>
    <property type="evidence" value="ECO:0007669"/>
    <property type="project" value="UniProtKB-ARBA"/>
</dbReference>
<evidence type="ECO:0000256" key="7">
    <source>
        <dbReference type="ARBA" id="ARBA00023002"/>
    </source>
</evidence>
<dbReference type="PANTHER" id="PTHR43105">
    <property type="entry name" value="RESPIRATORY NITRATE REDUCTASE"/>
    <property type="match status" value="1"/>
</dbReference>
<dbReference type="Gene3D" id="2.20.25.90">
    <property type="entry name" value="ADC-like domains"/>
    <property type="match status" value="1"/>
</dbReference>
<evidence type="ECO:0000256" key="1">
    <source>
        <dbReference type="ARBA" id="ARBA00001942"/>
    </source>
</evidence>
<dbReference type="InterPro" id="IPR041854">
    <property type="entry name" value="BFD-like_2Fe2S-bd_dom_sf"/>
</dbReference>
<dbReference type="InterPro" id="IPR006963">
    <property type="entry name" value="Mopterin_OxRdtase_4Fe-4S_dom"/>
</dbReference>
<evidence type="ECO:0000256" key="4">
    <source>
        <dbReference type="ARBA" id="ARBA00022485"/>
    </source>
</evidence>
<name>A0A421BMC7_9RHOB</name>
<keyword evidence="10" id="KW-0534">Nitrate assimilation</keyword>
<feature type="domain" description="4Fe-4S Mo/W bis-MGD-type" evidence="11">
    <location>
        <begin position="14"/>
        <end position="70"/>
    </location>
</feature>
<dbReference type="Pfam" id="PF00384">
    <property type="entry name" value="Molybdopterin"/>
    <property type="match status" value="1"/>
</dbReference>
<dbReference type="CDD" id="cd02791">
    <property type="entry name" value="MopB_CT_Nitrate-R-NapA-like"/>
    <property type="match status" value="1"/>
</dbReference>
<dbReference type="InterPro" id="IPR041957">
    <property type="entry name" value="CT_Nitrate-R-NapA-like"/>
</dbReference>
<gene>
    <name evidence="12" type="ORF">DYS74_12755</name>
</gene>
<keyword evidence="6" id="KW-0479">Metal-binding</keyword>
<dbReference type="EMBL" id="RCHI01000012">
    <property type="protein sequence ID" value="RLL64091.1"/>
    <property type="molecule type" value="Genomic_DNA"/>
</dbReference>
<evidence type="ECO:0000259" key="11">
    <source>
        <dbReference type="PROSITE" id="PS51669"/>
    </source>
</evidence>
<dbReference type="PANTHER" id="PTHR43105:SF9">
    <property type="entry name" value="NADPH-FE(3+) OXIDOREDUCTASE SUBUNIT ALPHA"/>
    <property type="match status" value="1"/>
</dbReference>
<comment type="cofactor">
    <cofactor evidence="2">
        <name>[4Fe-4S] cluster</name>
        <dbReference type="ChEBI" id="CHEBI:49883"/>
    </cofactor>
</comment>
<evidence type="ECO:0000256" key="10">
    <source>
        <dbReference type="ARBA" id="ARBA00023063"/>
    </source>
</evidence>
<sequence length="887" mass="93153">MTSPAPRRSRLAPSEAIRTTCPYCGVGCGVLLGRDGAGRIAVKGDPDHPANFGRLCSKGTALAETLGLDDRLRAPRVLGHETGWDTALDLVAARFSEVIREHGPDAVAFYVSGQLLTEDYYVANKLMKGFIGSANIDTNSRLCMASSVAGHRRAFGTDTVPGLYADLEEADLVVLTGSNLAWCHPVLYQRLVAAKAARPAMRVVVIDPRRTASCDIADLHLAVAPGGDAAIFNALLAEIDRRGATDTAFLRHVTGFAEALAAARASDPAESGLSPAELEAFCDLWIGTPKVVTVYSQGINQSSSGTDKVNAILNCHLATGRIGRPGMGPFSVTGQPNAMGGREVGGLANMLACHLDLEAPAHRTAVQAFWDAPAMPERAGLKAVEMFRALGEGRIKAIWIIHTNPVVSMPEADAVRAALEGADFVVVSDITECTDTARLAHVLLPAAAWAEKEGTVTNSERCISRQRAALPAPGSARPDWEILAEVGRRMGWPAAFGWSSVAEVFAEYAALSGVAGALGSDFDISDLAGIDAAEYDALAPFVWPRNARKNGGRFFGDGRFHTPDGKGRMLPVTPRGPESRPGAAFPFRLNTGRTRDQWHTMTRTAKAPRLNQHLGEPYCEIHPEDAARLGLGAGDLVRLHNPLGAVIARAAISDAVRPGEVFVPMHWTAETASAARIDTLVRAVTDPISGQPESKGSVVAIERFAAGWHGFAVSGEIRPEPEAPYWTRLRSASGWQMELAGSDPAPDWEALARRMFGLPGATAATVTDAARGTVRIALHEDGVLRAALFISPRPIAVARSHVVAAVGGPDAVRVLAGRPGADAPDPGPTVCACLNVGLNQICAAITSGQASSVEAIGAALGAGTSCGSCRPELAALLARFGTKGAAA</sequence>
<dbReference type="GO" id="GO:1990204">
    <property type="term" value="C:oxidoreductase complex"/>
    <property type="evidence" value="ECO:0007669"/>
    <property type="project" value="UniProtKB-ARBA"/>
</dbReference>
<dbReference type="Proteomes" id="UP000279673">
    <property type="component" value="Unassembled WGS sequence"/>
</dbReference>